<evidence type="ECO:0000256" key="2">
    <source>
        <dbReference type="ARBA" id="ARBA00023125"/>
    </source>
</evidence>
<dbReference type="InterPro" id="IPR010998">
    <property type="entry name" value="Integrase_recombinase_N"/>
</dbReference>
<dbReference type="Pfam" id="PF00589">
    <property type="entry name" value="Phage_integrase"/>
    <property type="match status" value="1"/>
</dbReference>
<dbReference type="InterPro" id="IPR011010">
    <property type="entry name" value="DNA_brk_join_enz"/>
</dbReference>
<dbReference type="EMBL" id="FPBK01000009">
    <property type="protein sequence ID" value="SFU60081.1"/>
    <property type="molecule type" value="Genomic_DNA"/>
</dbReference>
<keyword evidence="2" id="KW-0238">DNA-binding</keyword>
<dbReference type="RefSeq" id="WP_093025436.1">
    <property type="nucleotide sequence ID" value="NZ_FPBK01000009.1"/>
</dbReference>
<name>A0A1I7HHE5_9FLAO</name>
<evidence type="ECO:0000259" key="4">
    <source>
        <dbReference type="PROSITE" id="PS51898"/>
    </source>
</evidence>
<comment type="similarity">
    <text evidence="1">Belongs to the 'phage' integrase family.</text>
</comment>
<evidence type="ECO:0000313" key="6">
    <source>
        <dbReference type="Proteomes" id="UP000199138"/>
    </source>
</evidence>
<dbReference type="InterPro" id="IPR025269">
    <property type="entry name" value="SAM-like_dom"/>
</dbReference>
<evidence type="ECO:0000256" key="1">
    <source>
        <dbReference type="ARBA" id="ARBA00008857"/>
    </source>
</evidence>
<dbReference type="PANTHER" id="PTHR30349">
    <property type="entry name" value="PHAGE INTEGRASE-RELATED"/>
    <property type="match status" value="1"/>
</dbReference>
<dbReference type="InterPro" id="IPR035386">
    <property type="entry name" value="Arm-DNA-bind_5"/>
</dbReference>
<dbReference type="Proteomes" id="UP000199138">
    <property type="component" value="Unassembled WGS sequence"/>
</dbReference>
<organism evidence="5 6">
    <name type="scientific">Pustulibacterium marinum</name>
    <dbReference type="NCBI Taxonomy" id="1224947"/>
    <lineage>
        <taxon>Bacteria</taxon>
        <taxon>Pseudomonadati</taxon>
        <taxon>Bacteroidota</taxon>
        <taxon>Flavobacteriia</taxon>
        <taxon>Flavobacteriales</taxon>
        <taxon>Flavobacteriaceae</taxon>
        <taxon>Pustulibacterium</taxon>
    </lineage>
</organism>
<evidence type="ECO:0000313" key="5">
    <source>
        <dbReference type="EMBL" id="SFU60081.1"/>
    </source>
</evidence>
<dbReference type="Gene3D" id="1.10.443.10">
    <property type="entry name" value="Intergrase catalytic core"/>
    <property type="match status" value="1"/>
</dbReference>
<dbReference type="Pfam" id="PF13102">
    <property type="entry name" value="Phage_int_SAM_5"/>
    <property type="match status" value="1"/>
</dbReference>
<dbReference type="GO" id="GO:0006310">
    <property type="term" value="P:DNA recombination"/>
    <property type="evidence" value="ECO:0007669"/>
    <property type="project" value="UniProtKB-KW"/>
</dbReference>
<dbReference type="SUPFAM" id="SSF56349">
    <property type="entry name" value="DNA breaking-rejoining enzymes"/>
    <property type="match status" value="1"/>
</dbReference>
<dbReference type="STRING" id="1224947.SAMN05216480_10968"/>
<protein>
    <submittedName>
        <fullName evidence="5">Site-specific recombinase XerD</fullName>
    </submittedName>
</protein>
<evidence type="ECO:0000256" key="3">
    <source>
        <dbReference type="ARBA" id="ARBA00023172"/>
    </source>
</evidence>
<dbReference type="GO" id="GO:0015074">
    <property type="term" value="P:DNA integration"/>
    <property type="evidence" value="ECO:0007669"/>
    <property type="project" value="InterPro"/>
</dbReference>
<dbReference type="PANTHER" id="PTHR30349:SF64">
    <property type="entry name" value="PROPHAGE INTEGRASE INTD-RELATED"/>
    <property type="match status" value="1"/>
</dbReference>
<keyword evidence="6" id="KW-1185">Reference proteome</keyword>
<feature type="domain" description="Tyr recombinase" evidence="4">
    <location>
        <begin position="219"/>
        <end position="395"/>
    </location>
</feature>
<sequence length="401" mass="46695">MQELLSILFYIRKSKVQDLDVGTIYLRITYNGERSELSTFLKVSLEKWNAKANKLMGSSPTTKEVNRNLDMIKKNVYRAYQDMMDKQQDITALKLRNRYLGKDDSRKHILEVFDEHNAKMEKLVGKDYTMRTLQRYKTTKRHVSDFNLANYSAKDYLVKDIDVKYINSFIYYLKTTAHVSHNSAMKYLSYLKKVIRICYANGWIEKDPFYNFKLRTQEIEKEFLTKEELNKLIEKELSNERLEQVLDAFIFSCFTGLAYVDVTKLTHDDIILGIDGEQWIKVKRTKTGTVSNIPLLPAAKHIIAKYYDEEQKGLPLLPMSSNQKTNSYLKEIADICEINKNLTFHVARHTFATTVTLSNGVPIESVSKMLGHKSLKTTQHYAKIVDRKLSDDVQKLKKVFG</sequence>
<dbReference type="OrthoDB" id="1098628at2"/>
<keyword evidence="3" id="KW-0233">DNA recombination</keyword>
<proteinExistence type="inferred from homology"/>
<gene>
    <name evidence="5" type="ORF">SAMN05216480_10968</name>
</gene>
<dbReference type="AlphaFoldDB" id="A0A1I7HHE5"/>
<dbReference type="InterPro" id="IPR013762">
    <property type="entry name" value="Integrase-like_cat_sf"/>
</dbReference>
<dbReference type="PROSITE" id="PS51898">
    <property type="entry name" value="TYR_RECOMBINASE"/>
    <property type="match status" value="1"/>
</dbReference>
<reference evidence="5 6" key="1">
    <citation type="submission" date="2016-10" db="EMBL/GenBank/DDBJ databases">
        <authorList>
            <person name="de Groot N.N."/>
        </authorList>
    </citation>
    <scope>NUCLEOTIDE SEQUENCE [LARGE SCALE GENOMIC DNA]</scope>
    <source>
        <strain evidence="5 6">CGMCC 1.12333</strain>
    </source>
</reference>
<dbReference type="GO" id="GO:0003677">
    <property type="term" value="F:DNA binding"/>
    <property type="evidence" value="ECO:0007669"/>
    <property type="project" value="UniProtKB-KW"/>
</dbReference>
<dbReference type="Gene3D" id="1.10.150.130">
    <property type="match status" value="1"/>
</dbReference>
<dbReference type="Pfam" id="PF17293">
    <property type="entry name" value="Arm-DNA-bind_5"/>
    <property type="match status" value="1"/>
</dbReference>
<dbReference type="InterPro" id="IPR002104">
    <property type="entry name" value="Integrase_catalytic"/>
</dbReference>
<dbReference type="CDD" id="cd01185">
    <property type="entry name" value="INTN1_C_like"/>
    <property type="match status" value="1"/>
</dbReference>
<accession>A0A1I7HHE5</accession>
<dbReference type="InterPro" id="IPR050090">
    <property type="entry name" value="Tyrosine_recombinase_XerCD"/>
</dbReference>